<proteinExistence type="predicted"/>
<sequence>MEKTSATLEAAGVPVSFADCRNCPNPCDDYNHEDYPNKIVSMIDTTSDMLGSVKPYRRQVVISTGKSDWERSVTSVKGSLAAHLVAVEGSAPSPGTSTPCTPSELDSESPTGTVSVHGIFKASETSTVSVLNGSHDTLSTLDCDNETVLVFPDYKVVTEVPRSHDGAQALWENSVDPRVPRMGSSERSSLKSWIIPYSCVILICSHRRRDVRCAVAAPKLEHAFSEVLEREDFEVHTQLDAPTGPPLEDFNDSEQDKRAEMYDRLKELDVLPKRALILKTSHIGGHKYAGNVIIYMPQGAGVWYGRVSTHEVEPIVQATILGGKILPPLLRGGVNLARPDCKKLNDW</sequence>
<reference evidence="1" key="2">
    <citation type="journal article" date="2022" name="New Phytol.">
        <title>Evolutionary transition to the ectomycorrhizal habit in the genomes of a hyperdiverse lineage of mushroom-forming fungi.</title>
        <authorList>
            <person name="Looney B."/>
            <person name="Miyauchi S."/>
            <person name="Morin E."/>
            <person name="Drula E."/>
            <person name="Courty P.E."/>
            <person name="Kohler A."/>
            <person name="Kuo A."/>
            <person name="LaButti K."/>
            <person name="Pangilinan J."/>
            <person name="Lipzen A."/>
            <person name="Riley R."/>
            <person name="Andreopoulos W."/>
            <person name="He G."/>
            <person name="Johnson J."/>
            <person name="Nolan M."/>
            <person name="Tritt A."/>
            <person name="Barry K.W."/>
            <person name="Grigoriev I.V."/>
            <person name="Nagy L.G."/>
            <person name="Hibbett D."/>
            <person name="Henrissat B."/>
            <person name="Matheny P.B."/>
            <person name="Labbe J."/>
            <person name="Martin F.M."/>
        </authorList>
    </citation>
    <scope>NUCLEOTIDE SEQUENCE</scope>
    <source>
        <strain evidence="1">HHB10654</strain>
    </source>
</reference>
<accession>A0ACB8TK84</accession>
<comment type="caution">
    <text evidence="1">The sequence shown here is derived from an EMBL/GenBank/DDBJ whole genome shotgun (WGS) entry which is preliminary data.</text>
</comment>
<dbReference type="EMBL" id="MU277187">
    <property type="protein sequence ID" value="KAI0068803.1"/>
    <property type="molecule type" value="Genomic_DNA"/>
</dbReference>
<gene>
    <name evidence="1" type="ORF">BV25DRAFT_1817720</name>
</gene>
<keyword evidence="2" id="KW-1185">Reference proteome</keyword>
<name>A0ACB8TK84_9AGAM</name>
<evidence type="ECO:0000313" key="2">
    <source>
        <dbReference type="Proteomes" id="UP000814140"/>
    </source>
</evidence>
<reference evidence="1" key="1">
    <citation type="submission" date="2021-03" db="EMBL/GenBank/DDBJ databases">
        <authorList>
            <consortium name="DOE Joint Genome Institute"/>
            <person name="Ahrendt S."/>
            <person name="Looney B.P."/>
            <person name="Miyauchi S."/>
            <person name="Morin E."/>
            <person name="Drula E."/>
            <person name="Courty P.E."/>
            <person name="Chicoki N."/>
            <person name="Fauchery L."/>
            <person name="Kohler A."/>
            <person name="Kuo A."/>
            <person name="Labutti K."/>
            <person name="Pangilinan J."/>
            <person name="Lipzen A."/>
            <person name="Riley R."/>
            <person name="Andreopoulos W."/>
            <person name="He G."/>
            <person name="Johnson J."/>
            <person name="Barry K.W."/>
            <person name="Grigoriev I.V."/>
            <person name="Nagy L."/>
            <person name="Hibbett D."/>
            <person name="Henrissat B."/>
            <person name="Matheny P.B."/>
            <person name="Labbe J."/>
            <person name="Martin F."/>
        </authorList>
    </citation>
    <scope>NUCLEOTIDE SEQUENCE</scope>
    <source>
        <strain evidence="1">HHB10654</strain>
    </source>
</reference>
<evidence type="ECO:0000313" key="1">
    <source>
        <dbReference type="EMBL" id="KAI0068803.1"/>
    </source>
</evidence>
<dbReference type="Proteomes" id="UP000814140">
    <property type="component" value="Unassembled WGS sequence"/>
</dbReference>
<organism evidence="1 2">
    <name type="scientific">Artomyces pyxidatus</name>
    <dbReference type="NCBI Taxonomy" id="48021"/>
    <lineage>
        <taxon>Eukaryota</taxon>
        <taxon>Fungi</taxon>
        <taxon>Dikarya</taxon>
        <taxon>Basidiomycota</taxon>
        <taxon>Agaricomycotina</taxon>
        <taxon>Agaricomycetes</taxon>
        <taxon>Russulales</taxon>
        <taxon>Auriscalpiaceae</taxon>
        <taxon>Artomyces</taxon>
    </lineage>
</organism>
<protein>
    <submittedName>
        <fullName evidence="1">Uncharacterized protein</fullName>
    </submittedName>
</protein>